<dbReference type="Proteomes" id="UP001163835">
    <property type="component" value="Unassembled WGS sequence"/>
</dbReference>
<accession>A0ACC1TQC4</accession>
<proteinExistence type="predicted"/>
<organism evidence="1 2">
    <name type="scientific">Lentinula aff. lateritia</name>
    <dbReference type="NCBI Taxonomy" id="2804960"/>
    <lineage>
        <taxon>Eukaryota</taxon>
        <taxon>Fungi</taxon>
        <taxon>Dikarya</taxon>
        <taxon>Basidiomycota</taxon>
        <taxon>Agaricomycotina</taxon>
        <taxon>Agaricomycetes</taxon>
        <taxon>Agaricomycetidae</taxon>
        <taxon>Agaricales</taxon>
        <taxon>Marasmiineae</taxon>
        <taxon>Omphalotaceae</taxon>
        <taxon>Lentinula</taxon>
    </lineage>
</organism>
<sequence>MQLYFAVYFAVTQFKHLPSSFTSRLYGVKGIAGLFKLWWRQSSYATHVRLDFSTKCSELNNTFVLEDQGNPLALAKLDPGMIAFLVQHGNKAHESLVFTAIAFTHSLTSLGSLDFIGIVLSQYTELAQLALLDVRLSFTSCFIKLNYAQNVSIVTNVLGIVSDFAITFLMIFLLQKSKTGFKNTTDVLNRLIVFTFNTGRSHLVFFTSNETGLFKYWSRHTDFTMLHRDFNSVSFDPDKSGSMDYIRQGLNSDLTSTNENYALSIPNNALESRLEFAGTNSTTDGISIRIDRDIHTSSSKMNQTDRIKQPCIALHAGILQGIELDGPAKW</sequence>
<gene>
    <name evidence="1" type="ORF">F5876DRAFT_68670</name>
</gene>
<keyword evidence="2" id="KW-1185">Reference proteome</keyword>
<evidence type="ECO:0000313" key="2">
    <source>
        <dbReference type="Proteomes" id="UP001163835"/>
    </source>
</evidence>
<reference evidence="1" key="1">
    <citation type="submission" date="2022-09" db="EMBL/GenBank/DDBJ databases">
        <title>A Global Phylogenomic Analysis of the Shiitake Genus Lentinula.</title>
        <authorList>
            <consortium name="DOE Joint Genome Institute"/>
            <person name="Sierra-Patev S."/>
            <person name="Min B."/>
            <person name="Naranjo-Ortiz M."/>
            <person name="Looney B."/>
            <person name="Konkel Z."/>
            <person name="Slot J.C."/>
            <person name="Sakamoto Y."/>
            <person name="Steenwyk J.L."/>
            <person name="Rokas A."/>
            <person name="Carro J."/>
            <person name="Camarero S."/>
            <person name="Ferreira P."/>
            <person name="Molpeceres G."/>
            <person name="Ruiz-Duenas F.J."/>
            <person name="Serrano A."/>
            <person name="Henrissat B."/>
            <person name="Drula E."/>
            <person name="Hughes K.W."/>
            <person name="Mata J.L."/>
            <person name="Ishikawa N.K."/>
            <person name="Vargas-Isla R."/>
            <person name="Ushijima S."/>
            <person name="Smith C.A."/>
            <person name="Ahrendt S."/>
            <person name="Andreopoulos W."/>
            <person name="He G."/>
            <person name="Labutti K."/>
            <person name="Lipzen A."/>
            <person name="Ng V."/>
            <person name="Riley R."/>
            <person name="Sandor L."/>
            <person name="Barry K."/>
            <person name="Martinez A.T."/>
            <person name="Xiao Y."/>
            <person name="Gibbons J.G."/>
            <person name="Terashima K."/>
            <person name="Grigoriev I.V."/>
            <person name="Hibbett D.S."/>
        </authorList>
    </citation>
    <scope>NUCLEOTIDE SEQUENCE</scope>
    <source>
        <strain evidence="1">TMI1499</strain>
    </source>
</reference>
<name>A0ACC1TQC4_9AGAR</name>
<protein>
    <submittedName>
        <fullName evidence="1">Uncharacterized protein</fullName>
    </submittedName>
</protein>
<dbReference type="EMBL" id="MU795380">
    <property type="protein sequence ID" value="KAJ3806778.1"/>
    <property type="molecule type" value="Genomic_DNA"/>
</dbReference>
<comment type="caution">
    <text evidence="1">The sequence shown here is derived from an EMBL/GenBank/DDBJ whole genome shotgun (WGS) entry which is preliminary data.</text>
</comment>
<evidence type="ECO:0000313" key="1">
    <source>
        <dbReference type="EMBL" id="KAJ3806778.1"/>
    </source>
</evidence>